<evidence type="ECO:0000256" key="1">
    <source>
        <dbReference type="ARBA" id="ARBA00004429"/>
    </source>
</evidence>
<feature type="transmembrane region" description="Helical" evidence="8">
    <location>
        <begin position="102"/>
        <end position="126"/>
    </location>
</feature>
<keyword evidence="3" id="KW-1003">Cell membrane</keyword>
<dbReference type="Gene3D" id="1.10.3720.10">
    <property type="entry name" value="MetI-like"/>
    <property type="match status" value="1"/>
</dbReference>
<keyword evidence="11" id="KW-1185">Reference proteome</keyword>
<dbReference type="AlphaFoldDB" id="A0A506U812"/>
<dbReference type="Proteomes" id="UP000318801">
    <property type="component" value="Unassembled WGS sequence"/>
</dbReference>
<dbReference type="PANTHER" id="PTHR43357">
    <property type="entry name" value="INNER MEMBRANE ABC TRANSPORTER PERMEASE PROTEIN YDCV"/>
    <property type="match status" value="1"/>
</dbReference>
<keyword evidence="7 8" id="KW-0472">Membrane</keyword>
<evidence type="ECO:0000313" key="10">
    <source>
        <dbReference type="EMBL" id="TPW29241.1"/>
    </source>
</evidence>
<proteinExistence type="inferred from homology"/>
<evidence type="ECO:0000256" key="2">
    <source>
        <dbReference type="ARBA" id="ARBA00022448"/>
    </source>
</evidence>
<keyword evidence="4" id="KW-0997">Cell inner membrane</keyword>
<evidence type="ECO:0000259" key="9">
    <source>
        <dbReference type="PROSITE" id="PS50928"/>
    </source>
</evidence>
<evidence type="ECO:0000256" key="6">
    <source>
        <dbReference type="ARBA" id="ARBA00022989"/>
    </source>
</evidence>
<dbReference type="GO" id="GO:0055085">
    <property type="term" value="P:transmembrane transport"/>
    <property type="evidence" value="ECO:0007669"/>
    <property type="project" value="InterPro"/>
</dbReference>
<feature type="transmembrane region" description="Helical" evidence="8">
    <location>
        <begin position="132"/>
        <end position="151"/>
    </location>
</feature>
<comment type="caution">
    <text evidence="10">The sequence shown here is derived from an EMBL/GenBank/DDBJ whole genome shotgun (WGS) entry which is preliminary data.</text>
</comment>
<dbReference type="SUPFAM" id="SSF161098">
    <property type="entry name" value="MetI-like"/>
    <property type="match status" value="1"/>
</dbReference>
<feature type="transmembrane region" description="Helical" evidence="8">
    <location>
        <begin position="62"/>
        <end position="90"/>
    </location>
</feature>
<evidence type="ECO:0000256" key="4">
    <source>
        <dbReference type="ARBA" id="ARBA00022519"/>
    </source>
</evidence>
<keyword evidence="6 8" id="KW-1133">Transmembrane helix</keyword>
<dbReference type="PROSITE" id="PS50928">
    <property type="entry name" value="ABC_TM1"/>
    <property type="match status" value="1"/>
</dbReference>
<evidence type="ECO:0000256" key="5">
    <source>
        <dbReference type="ARBA" id="ARBA00022692"/>
    </source>
</evidence>
<keyword evidence="2 8" id="KW-0813">Transport</keyword>
<dbReference type="EMBL" id="VHLG01000010">
    <property type="protein sequence ID" value="TPW29241.1"/>
    <property type="molecule type" value="Genomic_DNA"/>
</dbReference>
<accession>A0A506U812</accession>
<dbReference type="PANTHER" id="PTHR43357:SF4">
    <property type="entry name" value="INNER MEMBRANE ABC TRANSPORTER PERMEASE PROTEIN YDCV"/>
    <property type="match status" value="1"/>
</dbReference>
<dbReference type="RefSeq" id="WP_141149915.1">
    <property type="nucleotide sequence ID" value="NZ_VHLG01000010.1"/>
</dbReference>
<feature type="transmembrane region" description="Helical" evidence="8">
    <location>
        <begin position="12"/>
        <end position="42"/>
    </location>
</feature>
<name>A0A506U812_9HYPH</name>
<feature type="transmembrane region" description="Helical" evidence="8">
    <location>
        <begin position="180"/>
        <end position="204"/>
    </location>
</feature>
<reference evidence="10 11" key="1">
    <citation type="submission" date="2019-06" db="EMBL/GenBank/DDBJ databases">
        <authorList>
            <person name="Li M."/>
        </authorList>
    </citation>
    <scope>NUCLEOTIDE SEQUENCE [LARGE SCALE GENOMIC DNA]</scope>
    <source>
        <strain evidence="10 11">BGMRC2036</strain>
    </source>
</reference>
<dbReference type="InterPro" id="IPR000515">
    <property type="entry name" value="MetI-like"/>
</dbReference>
<feature type="domain" description="ABC transmembrane type-1" evidence="9">
    <location>
        <begin position="67"/>
        <end position="255"/>
    </location>
</feature>
<evidence type="ECO:0000256" key="8">
    <source>
        <dbReference type="RuleBase" id="RU363032"/>
    </source>
</evidence>
<dbReference type="InterPro" id="IPR035906">
    <property type="entry name" value="MetI-like_sf"/>
</dbReference>
<gene>
    <name evidence="10" type="ORF">FJU08_15435</name>
</gene>
<comment type="similarity">
    <text evidence="8">Belongs to the binding-protein-dependent transport system permease family.</text>
</comment>
<dbReference type="GO" id="GO:0005886">
    <property type="term" value="C:plasma membrane"/>
    <property type="evidence" value="ECO:0007669"/>
    <property type="project" value="UniProtKB-SubCell"/>
</dbReference>
<sequence length="267" mass="28418">MVKAVPLWLKIVTVIFIALVVLVMLGPLVVVIGTSFSANQFIAFPPKGFSLEWYHKVLSSSAYLAAGGLSLALALMVTLSSVTIGGAAAIAVHRRQLPKSDLIGAAFLSPLILPTIIYAIGLLMFWSSAFGPVSFVTLWIGHTVITLPYVVRTTLAVLSEADPFVEEAARTMGAGRIQRLIFVVLPQCGPGLAAGAFFAFNISFDEAVLSLFLRTPDLTTLPVQIYGQLEFSPDPSVAAVSTIMIGLTVVLILVIDRVLGIKKFASS</sequence>
<dbReference type="OrthoDB" id="9815533at2"/>
<organism evidence="10 11">
    <name type="scientific">Martelella alba</name>
    <dbReference type="NCBI Taxonomy" id="2590451"/>
    <lineage>
        <taxon>Bacteria</taxon>
        <taxon>Pseudomonadati</taxon>
        <taxon>Pseudomonadota</taxon>
        <taxon>Alphaproteobacteria</taxon>
        <taxon>Hyphomicrobiales</taxon>
        <taxon>Aurantimonadaceae</taxon>
        <taxon>Martelella</taxon>
    </lineage>
</organism>
<protein>
    <submittedName>
        <fullName evidence="10">ABC transporter permease</fullName>
    </submittedName>
</protein>
<dbReference type="Pfam" id="PF00528">
    <property type="entry name" value="BPD_transp_1"/>
    <property type="match status" value="1"/>
</dbReference>
<dbReference type="CDD" id="cd06261">
    <property type="entry name" value="TM_PBP2"/>
    <property type="match status" value="1"/>
</dbReference>
<keyword evidence="5 8" id="KW-0812">Transmembrane</keyword>
<evidence type="ECO:0000256" key="7">
    <source>
        <dbReference type="ARBA" id="ARBA00023136"/>
    </source>
</evidence>
<evidence type="ECO:0000313" key="11">
    <source>
        <dbReference type="Proteomes" id="UP000318801"/>
    </source>
</evidence>
<feature type="transmembrane region" description="Helical" evidence="8">
    <location>
        <begin position="236"/>
        <end position="255"/>
    </location>
</feature>
<evidence type="ECO:0000256" key="3">
    <source>
        <dbReference type="ARBA" id="ARBA00022475"/>
    </source>
</evidence>
<comment type="subcellular location">
    <subcellularLocation>
        <location evidence="1">Cell inner membrane</location>
        <topology evidence="1">Multi-pass membrane protein</topology>
    </subcellularLocation>
    <subcellularLocation>
        <location evidence="8">Cell membrane</location>
        <topology evidence="8">Multi-pass membrane protein</topology>
    </subcellularLocation>
</comment>